<dbReference type="EMBL" id="NOXS01000025">
    <property type="protein sequence ID" value="OYQ20941.1"/>
    <property type="molecule type" value="Genomic_DNA"/>
</dbReference>
<dbReference type="OrthoDB" id="9791366at2"/>
<dbReference type="GO" id="GO:0016020">
    <property type="term" value="C:membrane"/>
    <property type="evidence" value="ECO:0007669"/>
    <property type="project" value="TreeGrafter"/>
</dbReference>
<proteinExistence type="predicted"/>
<dbReference type="PANTHER" id="PTHR43798:SF33">
    <property type="entry name" value="HYDROLASE, PUTATIVE (AFU_ORTHOLOGUE AFUA_2G14860)-RELATED"/>
    <property type="match status" value="1"/>
</dbReference>
<evidence type="ECO:0000313" key="2">
    <source>
        <dbReference type="EMBL" id="OYQ20941.1"/>
    </source>
</evidence>
<organism evidence="2 3">
    <name type="scientific">Elstera cyanobacteriorum</name>
    <dbReference type="NCBI Taxonomy" id="2022747"/>
    <lineage>
        <taxon>Bacteria</taxon>
        <taxon>Pseudomonadati</taxon>
        <taxon>Pseudomonadota</taxon>
        <taxon>Alphaproteobacteria</taxon>
        <taxon>Rhodospirillales</taxon>
        <taxon>Rhodospirillaceae</taxon>
        <taxon>Elstera</taxon>
    </lineage>
</organism>
<gene>
    <name evidence="2" type="ORF">CHR90_03115</name>
</gene>
<dbReference type="Proteomes" id="UP000216361">
    <property type="component" value="Unassembled WGS sequence"/>
</dbReference>
<accession>A0A255XVM5</accession>
<dbReference type="RefSeq" id="WP_094407523.1">
    <property type="nucleotide sequence ID" value="NZ_BMJZ01000007.1"/>
</dbReference>
<evidence type="ECO:0000259" key="1">
    <source>
        <dbReference type="Pfam" id="PF00561"/>
    </source>
</evidence>
<evidence type="ECO:0000313" key="3">
    <source>
        <dbReference type="Proteomes" id="UP000216361"/>
    </source>
</evidence>
<dbReference type="AlphaFoldDB" id="A0A255XVM5"/>
<comment type="caution">
    <text evidence="2">The sequence shown here is derived from an EMBL/GenBank/DDBJ whole genome shotgun (WGS) entry which is preliminary data.</text>
</comment>
<reference evidence="2 3" key="1">
    <citation type="submission" date="2017-07" db="EMBL/GenBank/DDBJ databases">
        <title>Elstera cyanobacteriorum sp. nov., a novel bacterium isolated from cyanobacterial aggregates in a eutrophic lake.</title>
        <authorList>
            <person name="Cai H."/>
        </authorList>
    </citation>
    <scope>NUCLEOTIDE SEQUENCE [LARGE SCALE GENOMIC DNA]</scope>
    <source>
        <strain evidence="2 3">TH019</strain>
    </source>
</reference>
<dbReference type="InterPro" id="IPR029058">
    <property type="entry name" value="AB_hydrolase_fold"/>
</dbReference>
<dbReference type="PRINTS" id="PR00111">
    <property type="entry name" value="ABHYDROLASE"/>
</dbReference>
<name>A0A255XVM5_9PROT</name>
<protein>
    <recommendedName>
        <fullName evidence="1">AB hydrolase-1 domain-containing protein</fullName>
    </recommendedName>
</protein>
<sequence length="278" mass="30614">MMKTARIDIGGGLFLAIRETGPADAARTLFCVHGLTRNAHDFDKVAAALADRYRVIAVDIAGRGASDWLSDPAGYDYPSYVWQCLTLLDKLGLPEVDWLGTSMGGLIALGVNSVQPQRIRRLILNDVASFIPKEALDRIATADRRPVFASLVEAEAHLRQRYADFGPISDADWTWMTKHSTRQEADGSYRLNFDPNLYAGFDKAPIGDVNLWPLWNQVQQPVLLLRGGQSGLLLRATALGMVARGGVDLVEFPDCGHAPSLFQPNQIAAIRDWLLKTE</sequence>
<feature type="domain" description="AB hydrolase-1" evidence="1">
    <location>
        <begin position="28"/>
        <end position="262"/>
    </location>
</feature>
<dbReference type="InterPro" id="IPR000073">
    <property type="entry name" value="AB_hydrolase_1"/>
</dbReference>
<dbReference type="PANTHER" id="PTHR43798">
    <property type="entry name" value="MONOACYLGLYCEROL LIPASE"/>
    <property type="match status" value="1"/>
</dbReference>
<dbReference type="SUPFAM" id="SSF53474">
    <property type="entry name" value="alpha/beta-Hydrolases"/>
    <property type="match status" value="1"/>
</dbReference>
<dbReference type="Pfam" id="PF00561">
    <property type="entry name" value="Abhydrolase_1"/>
    <property type="match status" value="1"/>
</dbReference>
<dbReference type="Gene3D" id="3.40.50.1820">
    <property type="entry name" value="alpha/beta hydrolase"/>
    <property type="match status" value="1"/>
</dbReference>
<keyword evidence="3" id="KW-1185">Reference proteome</keyword>
<dbReference type="InterPro" id="IPR050266">
    <property type="entry name" value="AB_hydrolase_sf"/>
</dbReference>